<feature type="transmembrane region" description="Helical" evidence="1">
    <location>
        <begin position="93"/>
        <end position="110"/>
    </location>
</feature>
<accession>A0A2T8F8D4</accession>
<name>A0A2T8F8D4_9ACTN</name>
<proteinExistence type="predicted"/>
<dbReference type="InterPro" id="IPR011701">
    <property type="entry name" value="MFS"/>
</dbReference>
<dbReference type="EMBL" id="QDGZ01000006">
    <property type="protein sequence ID" value="PVG81969.1"/>
    <property type="molecule type" value="Genomic_DNA"/>
</dbReference>
<reference evidence="2 3" key="1">
    <citation type="submission" date="2018-04" db="EMBL/GenBank/DDBJ databases">
        <title>Genome of Nocardioides gansuensis WSJ-1.</title>
        <authorList>
            <person name="Wu S."/>
            <person name="Wang G."/>
        </authorList>
    </citation>
    <scope>NUCLEOTIDE SEQUENCE [LARGE SCALE GENOMIC DNA]</scope>
    <source>
        <strain evidence="2 3">WSJ-1</strain>
    </source>
</reference>
<dbReference type="Proteomes" id="UP000246018">
    <property type="component" value="Unassembled WGS sequence"/>
</dbReference>
<feature type="transmembrane region" description="Helical" evidence="1">
    <location>
        <begin position="373"/>
        <end position="394"/>
    </location>
</feature>
<dbReference type="PANTHER" id="PTHR23523">
    <property type="match status" value="1"/>
</dbReference>
<feature type="transmembrane region" description="Helical" evidence="1">
    <location>
        <begin position="286"/>
        <end position="305"/>
    </location>
</feature>
<feature type="transmembrane region" description="Helical" evidence="1">
    <location>
        <begin position="345"/>
        <end position="367"/>
    </location>
</feature>
<dbReference type="Pfam" id="PF07690">
    <property type="entry name" value="MFS_1"/>
    <property type="match status" value="1"/>
</dbReference>
<dbReference type="InterPro" id="IPR052524">
    <property type="entry name" value="MFS_Cyanate_Porter"/>
</dbReference>
<dbReference type="InterPro" id="IPR036259">
    <property type="entry name" value="MFS_trans_sf"/>
</dbReference>
<protein>
    <submittedName>
        <fullName evidence="2">MFS transporter</fullName>
    </submittedName>
</protein>
<feature type="transmembrane region" description="Helical" evidence="1">
    <location>
        <begin position="27"/>
        <end position="50"/>
    </location>
</feature>
<organism evidence="2 3">
    <name type="scientific">Nocardioides gansuensis</name>
    <dbReference type="NCBI Taxonomy" id="2138300"/>
    <lineage>
        <taxon>Bacteria</taxon>
        <taxon>Bacillati</taxon>
        <taxon>Actinomycetota</taxon>
        <taxon>Actinomycetes</taxon>
        <taxon>Propionibacteriales</taxon>
        <taxon>Nocardioidaceae</taxon>
        <taxon>Nocardioides</taxon>
    </lineage>
</organism>
<evidence type="ECO:0000313" key="3">
    <source>
        <dbReference type="Proteomes" id="UP000246018"/>
    </source>
</evidence>
<keyword evidence="1" id="KW-0472">Membrane</keyword>
<dbReference type="PANTHER" id="PTHR23523:SF2">
    <property type="entry name" value="2-NITROIMIDAZOLE TRANSPORTER"/>
    <property type="match status" value="1"/>
</dbReference>
<dbReference type="AlphaFoldDB" id="A0A2T8F8D4"/>
<dbReference type="OrthoDB" id="5317164at2"/>
<feature type="transmembrane region" description="Helical" evidence="1">
    <location>
        <begin position="62"/>
        <end position="81"/>
    </location>
</feature>
<dbReference type="Gene3D" id="1.20.1250.20">
    <property type="entry name" value="MFS general substrate transporter like domains"/>
    <property type="match status" value="1"/>
</dbReference>
<feature type="transmembrane region" description="Helical" evidence="1">
    <location>
        <begin position="116"/>
        <end position="138"/>
    </location>
</feature>
<dbReference type="GO" id="GO:0022857">
    <property type="term" value="F:transmembrane transporter activity"/>
    <property type="evidence" value="ECO:0007669"/>
    <property type="project" value="InterPro"/>
</dbReference>
<gene>
    <name evidence="2" type="ORF">DDE18_14810</name>
</gene>
<dbReference type="RefSeq" id="WP_116573037.1">
    <property type="nucleotide sequence ID" value="NZ_QDGZ01000006.1"/>
</dbReference>
<sequence>MATELQHCPVPPVGSPEHVGVRVRTGVLLVAVLLIAVNLRIGITSLGALLERLEDTGVSAGVSAFLTSLPVLCFAVFGAAGMTLARRVGIHRGVAVALVLLTVGLVARVLGGPMVLVVGTLVACSGIALANILLPAVVKEHYPTRVGQVTGAYSAVLSIGAALGAAATVPVADLAGGWRAGLAVWALLPVVALVLWLPWCRARDRAQRSGSRTRLWRNPIAWSVTAVFGIQSVFAYVVMSWVPSIYADAGFSDAHAGLLLAVSILVGVPVFFVAPPLAARLRAQGHLIAALSSMMALAFLGLWWAPVGGALLWAALLGVGGAVFPVTLTLFALRTRTAADTAAMSAMAQSVGYLFAAAGPFVVGLVSEATGSWAWPCGLLAALAVVQVVVGYVAGRPVVIEG</sequence>
<keyword evidence="3" id="KW-1185">Reference proteome</keyword>
<feature type="transmembrane region" description="Helical" evidence="1">
    <location>
        <begin position="311"/>
        <end position="333"/>
    </location>
</feature>
<keyword evidence="1" id="KW-1133">Transmembrane helix</keyword>
<evidence type="ECO:0000256" key="1">
    <source>
        <dbReference type="SAM" id="Phobius"/>
    </source>
</evidence>
<dbReference type="CDD" id="cd17339">
    <property type="entry name" value="MFS_NIMT_CynX_like"/>
    <property type="match status" value="1"/>
</dbReference>
<feature type="transmembrane region" description="Helical" evidence="1">
    <location>
        <begin position="178"/>
        <end position="199"/>
    </location>
</feature>
<dbReference type="SUPFAM" id="SSF103473">
    <property type="entry name" value="MFS general substrate transporter"/>
    <property type="match status" value="1"/>
</dbReference>
<comment type="caution">
    <text evidence="2">The sequence shown here is derived from an EMBL/GenBank/DDBJ whole genome shotgun (WGS) entry which is preliminary data.</text>
</comment>
<evidence type="ECO:0000313" key="2">
    <source>
        <dbReference type="EMBL" id="PVG81969.1"/>
    </source>
</evidence>
<feature type="transmembrane region" description="Helical" evidence="1">
    <location>
        <begin position="220"/>
        <end position="242"/>
    </location>
</feature>
<feature type="transmembrane region" description="Helical" evidence="1">
    <location>
        <begin position="150"/>
        <end position="172"/>
    </location>
</feature>
<keyword evidence="1" id="KW-0812">Transmembrane</keyword>
<feature type="transmembrane region" description="Helical" evidence="1">
    <location>
        <begin position="254"/>
        <end position="274"/>
    </location>
</feature>